<feature type="compositionally biased region" description="Basic and acidic residues" evidence="1">
    <location>
        <begin position="763"/>
        <end position="773"/>
    </location>
</feature>
<dbReference type="GO" id="GO:0008203">
    <property type="term" value="P:cholesterol metabolic process"/>
    <property type="evidence" value="ECO:0007669"/>
    <property type="project" value="InterPro"/>
</dbReference>
<dbReference type="Proteomes" id="UP001487740">
    <property type="component" value="Unassembled WGS sequence"/>
</dbReference>
<feature type="compositionally biased region" description="Polar residues" evidence="1">
    <location>
        <begin position="97"/>
        <end position="106"/>
    </location>
</feature>
<keyword evidence="5" id="KW-1185">Reference proteome</keyword>
<reference evidence="4 5" key="1">
    <citation type="submission" date="2023-03" db="EMBL/GenBank/DDBJ databases">
        <title>High-quality genome of Scylla paramamosain provides insights in environmental adaptation.</title>
        <authorList>
            <person name="Zhang L."/>
        </authorList>
    </citation>
    <scope>NUCLEOTIDE SEQUENCE [LARGE SCALE GENOMIC DNA]</scope>
    <source>
        <strain evidence="4">LZ_2023a</strain>
        <tissue evidence="4">Muscle</tissue>
    </source>
</reference>
<feature type="compositionally biased region" description="Low complexity" evidence="1">
    <location>
        <begin position="643"/>
        <end position="666"/>
    </location>
</feature>
<feature type="region of interest" description="Disordered" evidence="1">
    <location>
        <begin position="745"/>
        <end position="773"/>
    </location>
</feature>
<dbReference type="AlphaFoldDB" id="A0AAW0TRL3"/>
<feature type="region of interest" description="Disordered" evidence="1">
    <location>
        <begin position="90"/>
        <end position="155"/>
    </location>
</feature>
<dbReference type="PANTHER" id="PTHR23025">
    <property type="entry name" value="TRIACYLGLYCEROL LIPASE"/>
    <property type="match status" value="1"/>
</dbReference>
<feature type="compositionally biased region" description="Polar residues" evidence="1">
    <location>
        <begin position="140"/>
        <end position="155"/>
    </location>
</feature>
<proteinExistence type="predicted"/>
<dbReference type="InterPro" id="IPR029058">
    <property type="entry name" value="AB_hydrolase_fold"/>
</dbReference>
<evidence type="ECO:0000313" key="5">
    <source>
        <dbReference type="Proteomes" id="UP001487740"/>
    </source>
</evidence>
<dbReference type="Gene3D" id="3.40.50.1820">
    <property type="entry name" value="alpha/beta hydrolase"/>
    <property type="match status" value="2"/>
</dbReference>
<gene>
    <name evidence="4" type="ORF">O3P69_020873</name>
</gene>
<dbReference type="GO" id="GO:0019433">
    <property type="term" value="P:triglyceride catabolic process"/>
    <property type="evidence" value="ECO:0007669"/>
    <property type="project" value="TreeGrafter"/>
</dbReference>
<feature type="domain" description="Alpha/beta hydrolase fold-3" evidence="3">
    <location>
        <begin position="864"/>
        <end position="966"/>
    </location>
</feature>
<sequence length="1017" mass="110730">MLWWNERRPMGEMGGRGRMPRRALCPRRPHPSPTQPSTALIALTGEEQEPHTETAAKGVAVTREDERGRGGIRRNCYSTNLLLPRFSASSHPLPRLSSRTTPSLVSRGSPVDQQGYACHQQEEEGQAMKPGKAIGRGVDDSSSNAPEVGSSDPSQTILPTVLHMIEDNTLHFKNDDSEHGQRLHSGFLVLKENMDKVTTLSEALRKEAHLYDFDENTPGNGFRSFNNIVHQAVVSVFSLCKHVCTGRDSLLFRKGHYVREVEAWGQTLASLVVLLEYIDYVLLPRCEEGNLLSGTGSSPNELMSMLNSVPQYSFYGRCCAFHYVPSLRKTLKYLNICLSAFSEIYYADGSSFMQRTKNSVMLGSRYVVDAELRSRRIVDVVQYSSVEFIKTFWSVADTDIMTQLPGIVGPSLAVQQVVVVPCEEQQIMKVDGTATVVIPPPHSHIEACPIICHLLSSKMHEGMVGRKPGEKEAKGVGVAPPSDCLLIHCHGGGFVTQSTKAQEVFLREWAASIGVPILSIDYSLAPEAPYPRPLEEVLTVYCWVLNNLKILGCTGKKIVLTGDSAGGNLITGLTIKCLELGLRPPDGLFLAYTPLMFELIPSPARLLAVMDPMLPLGFALRCLKAYAGVPSQQVSRVTTPGDSSQPAPSQVASSPTTPSMATPSQAMPSMASNMSTTSESNGLPNETTAPRTVGQSKAISDTQSDTESFVEVSESDVKDAEFMVKSPSFHSEPGSDTLTTVSLTSEASKLEDSTKNSNGSGDQKPEEKEERSRRYVTEFLEKYVLDSRTDKQGRKVPILRTGSEESEQEDETVLYEAPGVGAGITARLGRARDAVVSGISAGLTSFGLRRKESVSSPTSPVKPVPTEENSKRQSMGQILLGKNNVSRRNSRCSLMEEFTGVELLSDHYLSPLTAPKEILAKFPPCVILTVEYDFCLDDDVTMAKTLKSLGVPVTLDILQQLPHGFLSLSMVSQEAHVGCKRSVFHIRQLLGLDDAPGSPISADAAATTSNTATDKVT</sequence>
<dbReference type="SUPFAM" id="SSF53474">
    <property type="entry name" value="alpha/beta-Hydrolases"/>
    <property type="match status" value="1"/>
</dbReference>
<feature type="compositionally biased region" description="Basic and acidic residues" evidence="1">
    <location>
        <begin position="1"/>
        <end position="10"/>
    </location>
</feature>
<feature type="domain" description="Hormone-sensitive lipase N-terminal" evidence="2">
    <location>
        <begin position="160"/>
        <end position="464"/>
    </location>
</feature>
<evidence type="ECO:0008006" key="6">
    <source>
        <dbReference type="Google" id="ProtNLM"/>
    </source>
</evidence>
<evidence type="ECO:0000256" key="1">
    <source>
        <dbReference type="SAM" id="MobiDB-lite"/>
    </source>
</evidence>
<dbReference type="EMBL" id="JARAKH010000028">
    <property type="protein sequence ID" value="KAK8389227.1"/>
    <property type="molecule type" value="Genomic_DNA"/>
</dbReference>
<feature type="compositionally biased region" description="Low complexity" evidence="1">
    <location>
        <begin position="854"/>
        <end position="867"/>
    </location>
</feature>
<feature type="domain" description="Alpha/beta hydrolase fold-3" evidence="3">
    <location>
        <begin position="486"/>
        <end position="627"/>
    </location>
</feature>
<feature type="region of interest" description="Disordered" evidence="1">
    <location>
        <begin position="634"/>
        <end position="715"/>
    </location>
</feature>
<dbReference type="GO" id="GO:0004771">
    <property type="term" value="F:sterol ester esterase activity"/>
    <property type="evidence" value="ECO:0007669"/>
    <property type="project" value="TreeGrafter"/>
</dbReference>
<feature type="compositionally biased region" description="Polar residues" evidence="1">
    <location>
        <begin position="670"/>
        <end position="707"/>
    </location>
</feature>
<evidence type="ECO:0000259" key="3">
    <source>
        <dbReference type="Pfam" id="PF07859"/>
    </source>
</evidence>
<feature type="compositionally biased region" description="Basic residues" evidence="1">
    <location>
        <begin position="18"/>
        <end position="30"/>
    </location>
</feature>
<feature type="region of interest" description="Disordered" evidence="1">
    <location>
        <begin position="850"/>
        <end position="875"/>
    </location>
</feature>
<comment type="caution">
    <text evidence="4">The sequence shown here is derived from an EMBL/GenBank/DDBJ whole genome shotgun (WGS) entry which is preliminary data.</text>
</comment>
<dbReference type="Pfam" id="PF06350">
    <property type="entry name" value="HSL_N"/>
    <property type="match status" value="1"/>
</dbReference>
<organism evidence="4 5">
    <name type="scientific">Scylla paramamosain</name>
    <name type="common">Mud crab</name>
    <dbReference type="NCBI Taxonomy" id="85552"/>
    <lineage>
        <taxon>Eukaryota</taxon>
        <taxon>Metazoa</taxon>
        <taxon>Ecdysozoa</taxon>
        <taxon>Arthropoda</taxon>
        <taxon>Crustacea</taxon>
        <taxon>Multicrustacea</taxon>
        <taxon>Malacostraca</taxon>
        <taxon>Eumalacostraca</taxon>
        <taxon>Eucarida</taxon>
        <taxon>Decapoda</taxon>
        <taxon>Pleocyemata</taxon>
        <taxon>Brachyura</taxon>
        <taxon>Eubrachyura</taxon>
        <taxon>Portunoidea</taxon>
        <taxon>Portunidae</taxon>
        <taxon>Portuninae</taxon>
        <taxon>Scylla</taxon>
    </lineage>
</organism>
<evidence type="ECO:0000259" key="2">
    <source>
        <dbReference type="Pfam" id="PF06350"/>
    </source>
</evidence>
<dbReference type="InterPro" id="IPR010468">
    <property type="entry name" value="HSL_N"/>
</dbReference>
<evidence type="ECO:0000313" key="4">
    <source>
        <dbReference type="EMBL" id="KAK8389227.1"/>
    </source>
</evidence>
<dbReference type="PANTHER" id="PTHR23025:SF3">
    <property type="entry name" value="HORMONE-SENSITIVE LIPASE"/>
    <property type="match status" value="1"/>
</dbReference>
<protein>
    <recommendedName>
        <fullName evidence="6">Hormone-sensitive lipase</fullName>
    </recommendedName>
</protein>
<name>A0AAW0TRL3_SCYPA</name>
<dbReference type="GO" id="GO:0004806">
    <property type="term" value="F:triacylglycerol lipase activity"/>
    <property type="evidence" value="ECO:0007669"/>
    <property type="project" value="TreeGrafter"/>
</dbReference>
<accession>A0AAW0TRL3</accession>
<dbReference type="GO" id="GO:0005829">
    <property type="term" value="C:cytosol"/>
    <property type="evidence" value="ECO:0007669"/>
    <property type="project" value="TreeGrafter"/>
</dbReference>
<feature type="region of interest" description="Disordered" evidence="1">
    <location>
        <begin position="1"/>
        <end position="72"/>
    </location>
</feature>
<dbReference type="InterPro" id="IPR013094">
    <property type="entry name" value="AB_hydrolase_3"/>
</dbReference>
<dbReference type="Pfam" id="PF07859">
    <property type="entry name" value="Abhydrolase_3"/>
    <property type="match status" value="2"/>
</dbReference>